<dbReference type="AlphaFoldDB" id="A0A843T664"/>
<reference evidence="1" key="1">
    <citation type="submission" date="2017-07" db="EMBL/GenBank/DDBJ databases">
        <title>Taro Niue Genome Assembly and Annotation.</title>
        <authorList>
            <person name="Atibalentja N."/>
            <person name="Keating K."/>
            <person name="Fields C.J."/>
        </authorList>
    </citation>
    <scope>NUCLEOTIDE SEQUENCE</scope>
    <source>
        <strain evidence="1">Niue_2</strain>
        <tissue evidence="1">Leaf</tissue>
    </source>
</reference>
<keyword evidence="2" id="KW-1185">Reference proteome</keyword>
<dbReference type="EMBL" id="NMUH01000002">
    <property type="protein sequence ID" value="MQL67862.1"/>
    <property type="molecule type" value="Genomic_DNA"/>
</dbReference>
<name>A0A843T664_COLES</name>
<organism evidence="1 2">
    <name type="scientific">Colocasia esculenta</name>
    <name type="common">Wild taro</name>
    <name type="synonym">Arum esculentum</name>
    <dbReference type="NCBI Taxonomy" id="4460"/>
    <lineage>
        <taxon>Eukaryota</taxon>
        <taxon>Viridiplantae</taxon>
        <taxon>Streptophyta</taxon>
        <taxon>Embryophyta</taxon>
        <taxon>Tracheophyta</taxon>
        <taxon>Spermatophyta</taxon>
        <taxon>Magnoliopsida</taxon>
        <taxon>Liliopsida</taxon>
        <taxon>Araceae</taxon>
        <taxon>Aroideae</taxon>
        <taxon>Colocasieae</taxon>
        <taxon>Colocasia</taxon>
    </lineage>
</organism>
<comment type="caution">
    <text evidence="1">The sequence shown here is derived from an EMBL/GenBank/DDBJ whole genome shotgun (WGS) entry which is preliminary data.</text>
</comment>
<protein>
    <submittedName>
        <fullName evidence="1">Uncharacterized protein</fullName>
    </submittedName>
</protein>
<accession>A0A843T664</accession>
<evidence type="ECO:0000313" key="2">
    <source>
        <dbReference type="Proteomes" id="UP000652761"/>
    </source>
</evidence>
<evidence type="ECO:0000313" key="1">
    <source>
        <dbReference type="EMBL" id="MQL67862.1"/>
    </source>
</evidence>
<dbReference type="Proteomes" id="UP000652761">
    <property type="component" value="Unassembled WGS sequence"/>
</dbReference>
<proteinExistence type="predicted"/>
<sequence length="81" mass="8876">MLKGFISSRQSRGCSVQHRGGAAVASPAISDGFWFRMARAVREPCEDDAQSMGVPTTRRLQGILRRLLPGLVGSMRLEEES</sequence>
<gene>
    <name evidence="1" type="ORF">Taro_000130</name>
</gene>